<dbReference type="PROSITE" id="PS51198">
    <property type="entry name" value="UVRD_HELICASE_ATP_BIND"/>
    <property type="match status" value="1"/>
</dbReference>
<evidence type="ECO:0000313" key="11">
    <source>
        <dbReference type="EMBL" id="CAJ59366.1"/>
    </source>
</evidence>
<comment type="catalytic activity">
    <reaction evidence="8">
        <text>ATP + H2O = ADP + phosphate + H(+)</text>
        <dbReference type="Rhea" id="RHEA:13065"/>
        <dbReference type="ChEBI" id="CHEBI:15377"/>
        <dbReference type="ChEBI" id="CHEBI:15378"/>
        <dbReference type="ChEBI" id="CHEBI:30616"/>
        <dbReference type="ChEBI" id="CHEBI:43474"/>
        <dbReference type="ChEBI" id="CHEBI:456216"/>
        <dbReference type="EC" id="5.6.2.4"/>
    </reaction>
</comment>
<gene>
    <name evidence="11" type="ordered locus">FRAAL0695</name>
</gene>
<evidence type="ECO:0000259" key="10">
    <source>
        <dbReference type="PROSITE" id="PS51198"/>
    </source>
</evidence>
<keyword evidence="2 9" id="KW-0378">Hydrolase</keyword>
<dbReference type="GO" id="GO:0016887">
    <property type="term" value="F:ATP hydrolysis activity"/>
    <property type="evidence" value="ECO:0007669"/>
    <property type="project" value="RHEA"/>
</dbReference>
<keyword evidence="1 9" id="KW-0547">Nucleotide-binding</keyword>
<name>Q0RSU0_FRAAA</name>
<evidence type="ECO:0000256" key="2">
    <source>
        <dbReference type="ARBA" id="ARBA00022801"/>
    </source>
</evidence>
<dbReference type="Pfam" id="PF00580">
    <property type="entry name" value="UvrD-helicase"/>
    <property type="match status" value="1"/>
</dbReference>
<dbReference type="KEGG" id="fal:FRAAL0695"/>
<comment type="caution">
    <text evidence="9">Lacks conserved residue(s) required for the propagation of feature annotation.</text>
</comment>
<feature type="domain" description="UvrD-like helicase ATP-binding" evidence="10">
    <location>
        <begin position="1"/>
        <end position="237"/>
    </location>
</feature>
<dbReference type="PANTHER" id="PTHR11070">
    <property type="entry name" value="UVRD / RECB / PCRA DNA HELICASE FAMILY MEMBER"/>
    <property type="match status" value="1"/>
</dbReference>
<keyword evidence="5" id="KW-0413">Isomerase</keyword>
<dbReference type="EC" id="5.6.2.4" evidence="7"/>
<dbReference type="GO" id="GO:0000725">
    <property type="term" value="P:recombinational repair"/>
    <property type="evidence" value="ECO:0007669"/>
    <property type="project" value="TreeGrafter"/>
</dbReference>
<keyword evidence="12" id="KW-1185">Reference proteome</keyword>
<evidence type="ECO:0000256" key="3">
    <source>
        <dbReference type="ARBA" id="ARBA00022806"/>
    </source>
</evidence>
<dbReference type="eggNOG" id="COG0210">
    <property type="taxonomic scope" value="Bacteria"/>
</dbReference>
<evidence type="ECO:0000256" key="6">
    <source>
        <dbReference type="ARBA" id="ARBA00034617"/>
    </source>
</evidence>
<dbReference type="EMBL" id="CT573213">
    <property type="protein sequence ID" value="CAJ59366.1"/>
    <property type="molecule type" value="Genomic_DNA"/>
</dbReference>
<sequence length="424" mass="46245">MPADARRPVLVTTFVRTLADGLKANLASLDAVTGADTGSSIEVTTVDALAHRIVTEAEGSAPNVLLDEEVLNGRWIAAAAATDVTCPPTRLRQEWENVILARGVRTVEDYLSVSRAGSAQALTRRQRLRVWAAVEHFLDRMQTAGERTFYQLADDAARYARAMSAGDLFPHVVVDEAQDLHPAQWRLLRAVVPDGPNDLFIVGDAHQRIYDHRVALATMGINVRGRSHRLRLNYRTSEEILTWAIALLEGQVIDDLDGGVDDLAGYRSAFRGTRPPTMHGYPTPAAELDGLVSTVRGWIEGGVEPSAIGVAARTRRMADAAARALGDAGIEVCSLDRRWRGGVETGTMHRMKGLEYRAMAVVDVGTRSVPSVHAVTPKTDDPELHAQDTLRELCLLYVACTRAREFLAVSWSGRPSPFLTSLAT</sequence>
<dbReference type="GO" id="GO:0005524">
    <property type="term" value="F:ATP binding"/>
    <property type="evidence" value="ECO:0007669"/>
    <property type="project" value="UniProtKB-UniRule"/>
</dbReference>
<dbReference type="Gene3D" id="3.40.50.300">
    <property type="entry name" value="P-loop containing nucleotide triphosphate hydrolases"/>
    <property type="match status" value="2"/>
</dbReference>
<dbReference type="Pfam" id="PF13361">
    <property type="entry name" value="UvrD_C"/>
    <property type="match status" value="1"/>
</dbReference>
<evidence type="ECO:0000256" key="7">
    <source>
        <dbReference type="ARBA" id="ARBA00034808"/>
    </source>
</evidence>
<keyword evidence="4 9" id="KW-0067">ATP-binding</keyword>
<accession>Q0RSU0</accession>
<dbReference type="OrthoDB" id="3196525at2"/>
<evidence type="ECO:0000256" key="8">
    <source>
        <dbReference type="ARBA" id="ARBA00048988"/>
    </source>
</evidence>
<evidence type="ECO:0000313" key="12">
    <source>
        <dbReference type="Proteomes" id="UP000000657"/>
    </source>
</evidence>
<organism evidence="11 12">
    <name type="scientific">Frankia alni (strain DSM 45986 / CECT 9034 / ACN14a)</name>
    <dbReference type="NCBI Taxonomy" id="326424"/>
    <lineage>
        <taxon>Bacteria</taxon>
        <taxon>Bacillati</taxon>
        <taxon>Actinomycetota</taxon>
        <taxon>Actinomycetes</taxon>
        <taxon>Frankiales</taxon>
        <taxon>Frankiaceae</taxon>
        <taxon>Frankia</taxon>
    </lineage>
</organism>
<dbReference type="HOGENOM" id="CLU_023846_1_0_11"/>
<evidence type="ECO:0000256" key="5">
    <source>
        <dbReference type="ARBA" id="ARBA00023235"/>
    </source>
</evidence>
<evidence type="ECO:0000256" key="1">
    <source>
        <dbReference type="ARBA" id="ARBA00022741"/>
    </source>
</evidence>
<comment type="catalytic activity">
    <reaction evidence="6">
        <text>Couples ATP hydrolysis with the unwinding of duplex DNA by translocating in the 3'-5' direction.</text>
        <dbReference type="EC" id="5.6.2.4"/>
    </reaction>
</comment>
<dbReference type="GO" id="GO:0043138">
    <property type="term" value="F:3'-5' DNA helicase activity"/>
    <property type="evidence" value="ECO:0007669"/>
    <property type="project" value="UniProtKB-EC"/>
</dbReference>
<dbReference type="GO" id="GO:0005829">
    <property type="term" value="C:cytosol"/>
    <property type="evidence" value="ECO:0007669"/>
    <property type="project" value="TreeGrafter"/>
</dbReference>
<dbReference type="InterPro" id="IPR000212">
    <property type="entry name" value="DNA_helicase_UvrD/REP"/>
</dbReference>
<dbReference type="Proteomes" id="UP000000657">
    <property type="component" value="Chromosome"/>
</dbReference>
<dbReference type="RefSeq" id="WP_011601938.1">
    <property type="nucleotide sequence ID" value="NC_008278.1"/>
</dbReference>
<dbReference type="SUPFAM" id="SSF52540">
    <property type="entry name" value="P-loop containing nucleoside triphosphate hydrolases"/>
    <property type="match status" value="1"/>
</dbReference>
<dbReference type="GO" id="GO:0003677">
    <property type="term" value="F:DNA binding"/>
    <property type="evidence" value="ECO:0007669"/>
    <property type="project" value="InterPro"/>
</dbReference>
<reference evidence="11 12" key="1">
    <citation type="journal article" date="2007" name="Genome Res.">
        <title>Genome characteristics of facultatively symbiotic Frankia sp. strains reflect host range and host plant biogeography.</title>
        <authorList>
            <person name="Normand P."/>
            <person name="Lapierre P."/>
            <person name="Tisa L.S."/>
            <person name="Gogarten J.P."/>
            <person name="Alloisio N."/>
            <person name="Bagnarol E."/>
            <person name="Bassi C.A."/>
            <person name="Berry A.M."/>
            <person name="Bickhart D.M."/>
            <person name="Choisne N."/>
            <person name="Couloux A."/>
            <person name="Cournoyer B."/>
            <person name="Cruveiller S."/>
            <person name="Daubin V."/>
            <person name="Demange N."/>
            <person name="Francino M.P."/>
            <person name="Goltsman E."/>
            <person name="Huang Y."/>
            <person name="Kopp O.R."/>
            <person name="Labarre L."/>
            <person name="Lapidus A."/>
            <person name="Lavire C."/>
            <person name="Marechal J."/>
            <person name="Martinez M."/>
            <person name="Mastronunzio J.E."/>
            <person name="Mullin B.C."/>
            <person name="Niemann J."/>
            <person name="Pujic P."/>
            <person name="Rawnsley T."/>
            <person name="Rouy Z."/>
            <person name="Schenowitz C."/>
            <person name="Sellstedt A."/>
            <person name="Tavares F."/>
            <person name="Tomkins J.P."/>
            <person name="Vallenet D."/>
            <person name="Valverde C."/>
            <person name="Wall L.G."/>
            <person name="Wang Y."/>
            <person name="Medigue C."/>
            <person name="Benson D.R."/>
        </authorList>
    </citation>
    <scope>NUCLEOTIDE SEQUENCE [LARGE SCALE GENOMIC DNA]</scope>
    <source>
        <strain evidence="12">DSM 45986 / CECT 9034 / ACN14a</strain>
    </source>
</reference>
<dbReference type="InterPro" id="IPR027417">
    <property type="entry name" value="P-loop_NTPase"/>
</dbReference>
<keyword evidence="3 9" id="KW-0347">Helicase</keyword>
<evidence type="ECO:0000256" key="9">
    <source>
        <dbReference type="PROSITE-ProRule" id="PRU00560"/>
    </source>
</evidence>
<dbReference type="AlphaFoldDB" id="Q0RSU0"/>
<dbReference type="STRING" id="326424.FRAAL0695"/>
<protein>
    <recommendedName>
        <fullName evidence="7">DNA 3'-5' helicase</fullName>
        <ecNumber evidence="7">5.6.2.4</ecNumber>
    </recommendedName>
</protein>
<dbReference type="PANTHER" id="PTHR11070:SF45">
    <property type="entry name" value="DNA 3'-5' HELICASE"/>
    <property type="match status" value="1"/>
</dbReference>
<dbReference type="InterPro" id="IPR014016">
    <property type="entry name" value="UvrD-like_ATP-bd"/>
</dbReference>
<proteinExistence type="predicted"/>
<evidence type="ECO:0000256" key="4">
    <source>
        <dbReference type="ARBA" id="ARBA00022840"/>
    </source>
</evidence>
<dbReference type="InterPro" id="IPR014017">
    <property type="entry name" value="DNA_helicase_UvrD-like_C"/>
</dbReference>